<dbReference type="GO" id="GO:0016787">
    <property type="term" value="F:hydrolase activity"/>
    <property type="evidence" value="ECO:0007669"/>
    <property type="project" value="UniProtKB-KW"/>
</dbReference>
<sequence>QILDRLLVYLKKKQHRCLVFSQFVGVLDIVQDLLELRGYEYERLDGNVPAEERFRAINNFQKTKKARTTPEDPWCFLLSTKAGGVGLNLNAADTVIFLDADWNPQNDIQAMARCHRIGQSKPVRVICLIGRYTVEQHMHARVREKLKYTDKVMGNDVAKLTAVDLLSMIKQSLGSLREQRQANQLKL</sequence>
<protein>
    <recommendedName>
        <fullName evidence="4">Helicase C-terminal domain-containing protein</fullName>
    </recommendedName>
</protein>
<evidence type="ECO:0000313" key="5">
    <source>
        <dbReference type="EMBL" id="VDK58611.1"/>
    </source>
</evidence>
<proteinExistence type="predicted"/>
<dbReference type="InterPro" id="IPR001650">
    <property type="entry name" value="Helicase_C-like"/>
</dbReference>
<dbReference type="Gene3D" id="3.40.50.300">
    <property type="entry name" value="P-loop containing nucleotide triphosphate hydrolases"/>
    <property type="match status" value="1"/>
</dbReference>
<dbReference type="SUPFAM" id="SSF52540">
    <property type="entry name" value="P-loop containing nucleoside triphosphate hydrolases"/>
    <property type="match status" value="1"/>
</dbReference>
<dbReference type="GO" id="GO:0005524">
    <property type="term" value="F:ATP binding"/>
    <property type="evidence" value="ECO:0007669"/>
    <property type="project" value="UniProtKB-KW"/>
</dbReference>
<organism evidence="5 6">
    <name type="scientific">Cylicostephanus goldi</name>
    <name type="common">Nematode worm</name>
    <dbReference type="NCBI Taxonomy" id="71465"/>
    <lineage>
        <taxon>Eukaryota</taxon>
        <taxon>Metazoa</taxon>
        <taxon>Ecdysozoa</taxon>
        <taxon>Nematoda</taxon>
        <taxon>Chromadorea</taxon>
        <taxon>Rhabditida</taxon>
        <taxon>Rhabditina</taxon>
        <taxon>Rhabditomorpha</taxon>
        <taxon>Strongyloidea</taxon>
        <taxon>Strongylidae</taxon>
        <taxon>Cylicostephanus</taxon>
    </lineage>
</organism>
<feature type="non-terminal residue" evidence="5">
    <location>
        <position position="187"/>
    </location>
</feature>
<dbReference type="Proteomes" id="UP000271889">
    <property type="component" value="Unassembled WGS sequence"/>
</dbReference>
<dbReference type="InterPro" id="IPR027417">
    <property type="entry name" value="P-loop_NTPase"/>
</dbReference>
<accession>A0A3P6SYZ1</accession>
<evidence type="ECO:0000256" key="1">
    <source>
        <dbReference type="ARBA" id="ARBA00022741"/>
    </source>
</evidence>
<dbReference type="PANTHER" id="PTHR47157">
    <property type="entry name" value="CHROMODOMAIN-HELICASE-DNA-BINDING PROTEIN 1-LIKE"/>
    <property type="match status" value="1"/>
</dbReference>
<dbReference type="InterPro" id="IPR031053">
    <property type="entry name" value="ALC1"/>
</dbReference>
<keyword evidence="3" id="KW-0067">ATP-binding</keyword>
<dbReference type="OrthoDB" id="5857104at2759"/>
<evidence type="ECO:0000256" key="2">
    <source>
        <dbReference type="ARBA" id="ARBA00022801"/>
    </source>
</evidence>
<keyword evidence="2" id="KW-0378">Hydrolase</keyword>
<evidence type="ECO:0000256" key="3">
    <source>
        <dbReference type="ARBA" id="ARBA00022840"/>
    </source>
</evidence>
<dbReference type="GO" id="GO:0003678">
    <property type="term" value="F:DNA helicase activity"/>
    <property type="evidence" value="ECO:0007669"/>
    <property type="project" value="InterPro"/>
</dbReference>
<evidence type="ECO:0000313" key="6">
    <source>
        <dbReference type="Proteomes" id="UP000271889"/>
    </source>
</evidence>
<dbReference type="PROSITE" id="PS51194">
    <property type="entry name" value="HELICASE_CTER"/>
    <property type="match status" value="1"/>
</dbReference>
<dbReference type="Pfam" id="PF00271">
    <property type="entry name" value="Helicase_C"/>
    <property type="match status" value="1"/>
</dbReference>
<reference evidence="5 6" key="1">
    <citation type="submission" date="2018-11" db="EMBL/GenBank/DDBJ databases">
        <authorList>
            <consortium name="Pathogen Informatics"/>
        </authorList>
    </citation>
    <scope>NUCLEOTIDE SEQUENCE [LARGE SCALE GENOMIC DNA]</scope>
</reference>
<feature type="domain" description="Helicase C-terminal" evidence="4">
    <location>
        <begin position="2"/>
        <end position="169"/>
    </location>
</feature>
<dbReference type="GO" id="GO:0006338">
    <property type="term" value="P:chromatin remodeling"/>
    <property type="evidence" value="ECO:0007669"/>
    <property type="project" value="InterPro"/>
</dbReference>
<dbReference type="InterPro" id="IPR049730">
    <property type="entry name" value="SNF2/RAD54-like_C"/>
</dbReference>
<evidence type="ECO:0000259" key="4">
    <source>
        <dbReference type="PROSITE" id="PS51194"/>
    </source>
</evidence>
<name>A0A3P6SYZ1_CYLGO</name>
<dbReference type="EMBL" id="UYRV01012057">
    <property type="protein sequence ID" value="VDK58611.1"/>
    <property type="molecule type" value="Genomic_DNA"/>
</dbReference>
<dbReference type="GO" id="GO:0006281">
    <property type="term" value="P:DNA repair"/>
    <property type="evidence" value="ECO:0007669"/>
    <property type="project" value="InterPro"/>
</dbReference>
<dbReference type="CDD" id="cd18793">
    <property type="entry name" value="SF2_C_SNF"/>
    <property type="match status" value="1"/>
</dbReference>
<keyword evidence="1" id="KW-0547">Nucleotide-binding</keyword>
<keyword evidence="6" id="KW-1185">Reference proteome</keyword>
<feature type="non-terminal residue" evidence="5">
    <location>
        <position position="1"/>
    </location>
</feature>
<dbReference type="AlphaFoldDB" id="A0A3P6SYZ1"/>
<dbReference type="SMART" id="SM00490">
    <property type="entry name" value="HELICc"/>
    <property type="match status" value="1"/>
</dbReference>
<gene>
    <name evidence="5" type="ORF">CGOC_LOCUS4378</name>
</gene>
<dbReference type="PANTHER" id="PTHR47157:SF1">
    <property type="entry name" value="CHROMODOMAIN-HELICASE-DNA-BINDING PROTEIN 1-LIKE"/>
    <property type="match status" value="1"/>
</dbReference>